<name>A0A9P8EXJ7_AURME</name>
<dbReference type="SUPFAM" id="SSF54695">
    <property type="entry name" value="POZ domain"/>
    <property type="match status" value="1"/>
</dbReference>
<dbReference type="SMART" id="SM00225">
    <property type="entry name" value="BTB"/>
    <property type="match status" value="1"/>
</dbReference>
<proteinExistence type="predicted"/>
<dbReference type="InterPro" id="IPR000210">
    <property type="entry name" value="BTB/POZ_dom"/>
</dbReference>
<evidence type="ECO:0000259" key="2">
    <source>
        <dbReference type="PROSITE" id="PS50097"/>
    </source>
</evidence>
<comment type="caution">
    <text evidence="3">The sequence shown here is derived from an EMBL/GenBank/DDBJ whole genome shotgun (WGS) entry which is preliminary data.</text>
</comment>
<dbReference type="InterPro" id="IPR011333">
    <property type="entry name" value="SKP1/BTB/POZ_sf"/>
</dbReference>
<protein>
    <recommendedName>
        <fullName evidence="2">BTB domain-containing protein</fullName>
    </recommendedName>
</protein>
<dbReference type="CDD" id="cd18186">
    <property type="entry name" value="BTB_POZ_ZBTB_KLHL-like"/>
    <property type="match status" value="1"/>
</dbReference>
<sequence>MSTLPAQQSTTKPSSGAVSTPDKQSTTEHLQSTVTLLVGKQEKAYVLHKDLLCFYSDYFRAAFDGPFKEAAERKLRLPDVEKDVFERVQLWLYTRNIQLPDNESEVFEILVDLWIFGDQHQIPLLQNRVMDEFFDRCEAADNIASYLIGTVYAKTLAGSLLRKAFIEIVAWTMEIEPASGTFINPGQLEYWTKESLMDLVLAINQARMSKTVRFPDLPRRHKCFFHIHGKGERC</sequence>
<dbReference type="OrthoDB" id="194443at2759"/>
<evidence type="ECO:0000313" key="4">
    <source>
        <dbReference type="Proteomes" id="UP000779574"/>
    </source>
</evidence>
<dbReference type="Gene3D" id="3.30.710.10">
    <property type="entry name" value="Potassium Channel Kv1.1, Chain A"/>
    <property type="match status" value="1"/>
</dbReference>
<dbReference type="AlphaFoldDB" id="A0A9P8EXJ7"/>
<feature type="domain" description="BTB" evidence="2">
    <location>
        <begin position="32"/>
        <end position="101"/>
    </location>
</feature>
<dbReference type="Pfam" id="PF00651">
    <property type="entry name" value="BTB"/>
    <property type="match status" value="1"/>
</dbReference>
<dbReference type="Proteomes" id="UP000779574">
    <property type="component" value="Unassembled WGS sequence"/>
</dbReference>
<gene>
    <name evidence="3" type="ORF">KCU76_g261</name>
</gene>
<dbReference type="PANTHER" id="PTHR47843:SF2">
    <property type="entry name" value="BTB DOMAIN-CONTAINING PROTEIN"/>
    <property type="match status" value="1"/>
</dbReference>
<evidence type="ECO:0000256" key="1">
    <source>
        <dbReference type="SAM" id="MobiDB-lite"/>
    </source>
</evidence>
<reference evidence="3" key="1">
    <citation type="journal article" date="2021" name="J Fungi (Basel)">
        <title>Virulence traits and population genomics of the black yeast Aureobasidium melanogenum.</title>
        <authorList>
            <person name="Cernosa A."/>
            <person name="Sun X."/>
            <person name="Gostincar C."/>
            <person name="Fang C."/>
            <person name="Gunde-Cimerman N."/>
            <person name="Song Z."/>
        </authorList>
    </citation>
    <scope>NUCLEOTIDE SEQUENCE</scope>
    <source>
        <strain evidence="3">EXF-9911</strain>
    </source>
</reference>
<feature type="region of interest" description="Disordered" evidence="1">
    <location>
        <begin position="1"/>
        <end position="26"/>
    </location>
</feature>
<feature type="non-terminal residue" evidence="3">
    <location>
        <position position="234"/>
    </location>
</feature>
<organism evidence="3 4">
    <name type="scientific">Aureobasidium melanogenum</name>
    <name type="common">Aureobasidium pullulans var. melanogenum</name>
    <dbReference type="NCBI Taxonomy" id="46634"/>
    <lineage>
        <taxon>Eukaryota</taxon>
        <taxon>Fungi</taxon>
        <taxon>Dikarya</taxon>
        <taxon>Ascomycota</taxon>
        <taxon>Pezizomycotina</taxon>
        <taxon>Dothideomycetes</taxon>
        <taxon>Dothideomycetidae</taxon>
        <taxon>Dothideales</taxon>
        <taxon>Saccotheciaceae</taxon>
        <taxon>Aureobasidium</taxon>
    </lineage>
</organism>
<dbReference type="EMBL" id="JAHFXF010000005">
    <property type="protein sequence ID" value="KAG9701057.1"/>
    <property type="molecule type" value="Genomic_DNA"/>
</dbReference>
<dbReference type="PROSITE" id="PS50097">
    <property type="entry name" value="BTB"/>
    <property type="match status" value="1"/>
</dbReference>
<accession>A0A9P8EXJ7</accession>
<reference evidence="3" key="2">
    <citation type="submission" date="2021-08" db="EMBL/GenBank/DDBJ databases">
        <authorList>
            <person name="Gostincar C."/>
            <person name="Sun X."/>
            <person name="Song Z."/>
            <person name="Gunde-Cimerman N."/>
        </authorList>
    </citation>
    <scope>NUCLEOTIDE SEQUENCE</scope>
    <source>
        <strain evidence="3">EXF-9911</strain>
    </source>
</reference>
<dbReference type="PANTHER" id="PTHR47843">
    <property type="entry name" value="BTB DOMAIN-CONTAINING PROTEIN-RELATED"/>
    <property type="match status" value="1"/>
</dbReference>
<evidence type="ECO:0000313" key="3">
    <source>
        <dbReference type="EMBL" id="KAG9701057.1"/>
    </source>
</evidence>